<feature type="region of interest" description="Disordered" evidence="2">
    <location>
        <begin position="146"/>
        <end position="174"/>
    </location>
</feature>
<dbReference type="GO" id="GO:0030897">
    <property type="term" value="C:HOPS complex"/>
    <property type="evidence" value="ECO:0007669"/>
    <property type="project" value="TreeGrafter"/>
</dbReference>
<dbReference type="GO" id="GO:0016197">
    <property type="term" value="P:endosomal transport"/>
    <property type="evidence" value="ECO:0007669"/>
    <property type="project" value="TreeGrafter"/>
</dbReference>
<feature type="compositionally biased region" description="Low complexity" evidence="2">
    <location>
        <begin position="162"/>
        <end position="174"/>
    </location>
</feature>
<accession>A0A1J4K735</accession>
<comment type="similarity">
    <text evidence="1">Belongs to the VPS16 family.</text>
</comment>
<protein>
    <recommendedName>
        <fullName evidence="7">Vps16 N-terminal domain-containing protein</fullName>
    </recommendedName>
</protein>
<evidence type="ECO:0000256" key="2">
    <source>
        <dbReference type="SAM" id="MobiDB-lite"/>
    </source>
</evidence>
<dbReference type="GO" id="GO:0006886">
    <property type="term" value="P:intracellular protein transport"/>
    <property type="evidence" value="ECO:0007669"/>
    <property type="project" value="InterPro"/>
</dbReference>
<dbReference type="AlphaFoldDB" id="A0A1J4K735"/>
<evidence type="ECO:0008006" key="7">
    <source>
        <dbReference type="Google" id="ProtNLM"/>
    </source>
</evidence>
<evidence type="ECO:0000259" key="3">
    <source>
        <dbReference type="Pfam" id="PF04840"/>
    </source>
</evidence>
<dbReference type="VEuPathDB" id="TrichDB:TRFO_26670"/>
<feature type="region of interest" description="Disordered" evidence="2">
    <location>
        <begin position="719"/>
        <end position="767"/>
    </location>
</feature>
<feature type="domain" description="Vps16 C-terminal" evidence="3">
    <location>
        <begin position="566"/>
        <end position="694"/>
    </location>
</feature>
<dbReference type="Pfam" id="PF04841">
    <property type="entry name" value="Vps16_N"/>
    <property type="match status" value="2"/>
</dbReference>
<dbReference type="RefSeq" id="XP_068358670.1">
    <property type="nucleotide sequence ID" value="XM_068505091.1"/>
</dbReference>
<dbReference type="EMBL" id="MLAK01000754">
    <property type="protein sequence ID" value="OHT05534.1"/>
    <property type="molecule type" value="Genomic_DNA"/>
</dbReference>
<dbReference type="Pfam" id="PF04840">
    <property type="entry name" value="Vps16_C"/>
    <property type="match status" value="1"/>
</dbReference>
<feature type="domain" description="Vps16 N-terminal" evidence="4">
    <location>
        <begin position="58"/>
        <end position="149"/>
    </location>
</feature>
<dbReference type="GO" id="GO:0005768">
    <property type="term" value="C:endosome"/>
    <property type="evidence" value="ECO:0007669"/>
    <property type="project" value="TreeGrafter"/>
</dbReference>
<keyword evidence="6" id="KW-1185">Reference proteome</keyword>
<dbReference type="GO" id="GO:0003779">
    <property type="term" value="F:actin binding"/>
    <property type="evidence" value="ECO:0007669"/>
    <property type="project" value="TreeGrafter"/>
</dbReference>
<proteinExistence type="inferred from homology"/>
<evidence type="ECO:0000256" key="1">
    <source>
        <dbReference type="ARBA" id="ARBA00009250"/>
    </source>
</evidence>
<sequence>MEKDYIDLSIIDEFKASFAQTLTKSRTLGNTTFAIEYIHNDLDVSDEYLENIDYIKDTYSFAQYGGAIAVLHDKFKNQEGYFTHLHIYNGNGRILCKIPLDYNSRIRSLFITPEECVLLIYADGIMRVYNLRGALLIQNDISQDISHTQQDEQNNEQKNEPNTDNNTDTDVNQSSNSCRKLLFINEIIFWPHGFFAILNGGIIYIVDDFLTLQPKLFAKYEGSALLGGYAKPADPILGYDHLLYAYDTDGRIILIQRGEEPIIQDFEYQVSNILFSPSYTYALVQCDSNYFFFDANLENILFCATFDDIHPRKIVWCGNDTILLIRGSSLYMIGATDSVLHWDIDESFAIVTEVDGARLLSKTSVFLLRAVPDSALSFAVWDTKSQALKLFTKVLDDEELALTDVSALFSQEEFDSGIRGCLEAASFYMNSKQKYYLMKAVARALVHLSNNIKMKTFDKYHDNDDFENYNDEISEHLSVLRVCEQMFHPPYNMPITYTQFKSMSSAMLLKRLCNRSLHKQAYEIANFLRVDTEFISAHWGNCMVRSNNISKELAIKRIEMMDQPLDFIDLASTAFEVNKNELAISLLEINPAKARGVPLLLKRGHWDEALQASIDSCDVSLMLYAFESAFKENKEALIRVLDKNYSARFIWEKMSTGDEKMRMKQLNNTMPSEIVKQVINANYERFDEAKKKLKNEQDGIYSYILNLYHQLQPVREFLRKSTKSKRPENKKRKLFSFGKKKEEESKENENKDNPQTMNEENDASPLNNVENIDYDKLTPVEIFDQVCLTNDKDMIKNVSSLLGFSTEHTMWRHFQIAVKTNNFEVIKTILSIYPSKLIVELVRYSRENDLNDIYEILTQTNKTKK</sequence>
<comment type="caution">
    <text evidence="5">The sequence shown here is derived from an EMBL/GenBank/DDBJ whole genome shotgun (WGS) entry which is preliminary data.</text>
</comment>
<dbReference type="GeneID" id="94839795"/>
<dbReference type="PANTHER" id="PTHR12811:SF0">
    <property type="entry name" value="VACUOLAR PROTEIN SORTING-ASSOCIATED PROTEIN 16 HOMOLOG"/>
    <property type="match status" value="1"/>
</dbReference>
<feature type="domain" description="Vps16 N-terminal" evidence="4">
    <location>
        <begin position="294"/>
        <end position="441"/>
    </location>
</feature>
<dbReference type="PANTHER" id="PTHR12811">
    <property type="entry name" value="VACUOLAR PROTEIN SORTING VPS16"/>
    <property type="match status" value="1"/>
</dbReference>
<gene>
    <name evidence="5" type="ORF">TRFO_26670</name>
</gene>
<reference evidence="5" key="1">
    <citation type="submission" date="2016-10" db="EMBL/GenBank/DDBJ databases">
        <authorList>
            <person name="Benchimol M."/>
            <person name="Almeida L.G."/>
            <person name="Vasconcelos A.T."/>
            <person name="Perreira-Neves A."/>
            <person name="Rosa I.A."/>
            <person name="Tasca T."/>
            <person name="Bogo M.R."/>
            <person name="de Souza W."/>
        </authorList>
    </citation>
    <scope>NUCLEOTIDE SEQUENCE [LARGE SCALE GENOMIC DNA]</scope>
    <source>
        <strain evidence="5">K</strain>
    </source>
</reference>
<evidence type="ECO:0000313" key="6">
    <source>
        <dbReference type="Proteomes" id="UP000179807"/>
    </source>
</evidence>
<dbReference type="Proteomes" id="UP000179807">
    <property type="component" value="Unassembled WGS sequence"/>
</dbReference>
<dbReference type="SUPFAM" id="SSF50978">
    <property type="entry name" value="WD40 repeat-like"/>
    <property type="match status" value="1"/>
</dbReference>
<feature type="compositionally biased region" description="Basic and acidic residues" evidence="2">
    <location>
        <begin position="739"/>
        <end position="752"/>
    </location>
</feature>
<name>A0A1J4K735_9EUKA</name>
<dbReference type="GO" id="GO:0005765">
    <property type="term" value="C:lysosomal membrane"/>
    <property type="evidence" value="ECO:0007669"/>
    <property type="project" value="TreeGrafter"/>
</dbReference>
<feature type="compositionally biased region" description="Basic residues" evidence="2">
    <location>
        <begin position="720"/>
        <end position="734"/>
    </location>
</feature>
<dbReference type="InterPro" id="IPR006925">
    <property type="entry name" value="Vps16_C"/>
</dbReference>
<dbReference type="InterPro" id="IPR016534">
    <property type="entry name" value="VPS16"/>
</dbReference>
<dbReference type="GO" id="GO:0042144">
    <property type="term" value="P:vacuole fusion, non-autophagic"/>
    <property type="evidence" value="ECO:0007669"/>
    <property type="project" value="TreeGrafter"/>
</dbReference>
<evidence type="ECO:0000259" key="4">
    <source>
        <dbReference type="Pfam" id="PF04841"/>
    </source>
</evidence>
<feature type="compositionally biased region" description="Polar residues" evidence="2">
    <location>
        <begin position="753"/>
        <end position="767"/>
    </location>
</feature>
<dbReference type="OrthoDB" id="1792at2759"/>
<evidence type="ECO:0000313" key="5">
    <source>
        <dbReference type="EMBL" id="OHT05534.1"/>
    </source>
</evidence>
<organism evidence="5 6">
    <name type="scientific">Tritrichomonas foetus</name>
    <dbReference type="NCBI Taxonomy" id="1144522"/>
    <lineage>
        <taxon>Eukaryota</taxon>
        <taxon>Metamonada</taxon>
        <taxon>Parabasalia</taxon>
        <taxon>Tritrichomonadida</taxon>
        <taxon>Tritrichomonadidae</taxon>
        <taxon>Tritrichomonas</taxon>
    </lineage>
</organism>
<dbReference type="InterPro" id="IPR006926">
    <property type="entry name" value="Vps16_N"/>
</dbReference>
<dbReference type="InterPro" id="IPR036322">
    <property type="entry name" value="WD40_repeat_dom_sf"/>
</dbReference>